<dbReference type="EMBL" id="BJWL01000021">
    <property type="protein sequence ID" value="GFZ10176.1"/>
    <property type="molecule type" value="Genomic_DNA"/>
</dbReference>
<comment type="caution">
    <text evidence="7">The sequence shown here is derived from an EMBL/GenBank/DDBJ whole genome shotgun (WGS) entry which is preliminary data.</text>
</comment>
<protein>
    <recommendedName>
        <fullName evidence="6">Transcription initiation factor TFIID component TAF4 C-terminal domain-containing protein</fullName>
    </recommendedName>
</protein>
<dbReference type="InterPro" id="IPR007900">
    <property type="entry name" value="TAF4_C"/>
</dbReference>
<dbReference type="OrthoDB" id="21060at2759"/>
<evidence type="ECO:0000256" key="1">
    <source>
        <dbReference type="ARBA" id="ARBA00004123"/>
    </source>
</evidence>
<evidence type="ECO:0000256" key="2">
    <source>
        <dbReference type="ARBA" id="ARBA00006178"/>
    </source>
</evidence>
<evidence type="ECO:0000313" key="7">
    <source>
        <dbReference type="EMBL" id="GFZ10176.1"/>
    </source>
</evidence>
<dbReference type="PANTHER" id="PTHR15138">
    <property type="entry name" value="TRANSCRIPTION INITIATION FACTOR TFIID SUBUNIT 4"/>
    <property type="match status" value="1"/>
</dbReference>
<evidence type="ECO:0000256" key="4">
    <source>
        <dbReference type="ARBA" id="ARBA00023163"/>
    </source>
</evidence>
<dbReference type="GO" id="GO:0016251">
    <property type="term" value="F:RNA polymerase II general transcription initiation factor activity"/>
    <property type="evidence" value="ECO:0007669"/>
    <property type="project" value="TreeGrafter"/>
</dbReference>
<evidence type="ECO:0000259" key="6">
    <source>
        <dbReference type="Pfam" id="PF05236"/>
    </source>
</evidence>
<evidence type="ECO:0000256" key="3">
    <source>
        <dbReference type="ARBA" id="ARBA00023015"/>
    </source>
</evidence>
<dbReference type="InterPro" id="IPR045144">
    <property type="entry name" value="TAF4"/>
</dbReference>
<name>A0A7J0GH95_9ERIC</name>
<dbReference type="AlphaFoldDB" id="A0A7J0GH95"/>
<feature type="domain" description="Transcription initiation factor TFIID component TAF4 C-terminal" evidence="6">
    <location>
        <begin position="30"/>
        <end position="70"/>
    </location>
</feature>
<reference evidence="7 8" key="1">
    <citation type="submission" date="2019-07" db="EMBL/GenBank/DDBJ databases">
        <title>De Novo Assembly of kiwifruit Actinidia rufa.</title>
        <authorList>
            <person name="Sugita-Konishi S."/>
            <person name="Sato K."/>
            <person name="Mori E."/>
            <person name="Abe Y."/>
            <person name="Kisaki G."/>
            <person name="Hamano K."/>
            <person name="Suezawa K."/>
            <person name="Otani M."/>
            <person name="Fukuda T."/>
            <person name="Manabe T."/>
            <person name="Gomi K."/>
            <person name="Tabuchi M."/>
            <person name="Akimitsu K."/>
            <person name="Kataoka I."/>
        </authorList>
    </citation>
    <scope>NUCLEOTIDE SEQUENCE [LARGE SCALE GENOMIC DNA]</scope>
    <source>
        <strain evidence="8">cv. Fuchu</strain>
    </source>
</reference>
<dbReference type="PANTHER" id="PTHR15138:SF14">
    <property type="entry name" value="TRANSCRIPTION INITIATION FACTOR TFIID SUBUNIT 4"/>
    <property type="match status" value="1"/>
</dbReference>
<keyword evidence="3" id="KW-0805">Transcription regulation</keyword>
<accession>A0A7J0GH95</accession>
<gene>
    <name evidence="7" type="ORF">Acr_21g0007750</name>
</gene>
<dbReference type="Pfam" id="PF05236">
    <property type="entry name" value="TAF4"/>
    <property type="match status" value="1"/>
</dbReference>
<keyword evidence="5" id="KW-0539">Nucleus</keyword>
<sequence length="81" mass="9217">MAMEQMVEVIFEMSLERVVGDDYGGLSRKSARNQVMMSQPKVTRSVSIKDVIAVLEREPQMSKTTLIYRLHEKTRADAVAE</sequence>
<evidence type="ECO:0000313" key="8">
    <source>
        <dbReference type="Proteomes" id="UP000585474"/>
    </source>
</evidence>
<organism evidence="7 8">
    <name type="scientific">Actinidia rufa</name>
    <dbReference type="NCBI Taxonomy" id="165716"/>
    <lineage>
        <taxon>Eukaryota</taxon>
        <taxon>Viridiplantae</taxon>
        <taxon>Streptophyta</taxon>
        <taxon>Embryophyta</taxon>
        <taxon>Tracheophyta</taxon>
        <taxon>Spermatophyta</taxon>
        <taxon>Magnoliopsida</taxon>
        <taxon>eudicotyledons</taxon>
        <taxon>Gunneridae</taxon>
        <taxon>Pentapetalae</taxon>
        <taxon>asterids</taxon>
        <taxon>Ericales</taxon>
        <taxon>Actinidiaceae</taxon>
        <taxon>Actinidia</taxon>
    </lineage>
</organism>
<dbReference type="GO" id="GO:0003677">
    <property type="term" value="F:DNA binding"/>
    <property type="evidence" value="ECO:0007669"/>
    <property type="project" value="TreeGrafter"/>
</dbReference>
<keyword evidence="4" id="KW-0804">Transcription</keyword>
<comment type="similarity">
    <text evidence="2">Belongs to the TAF4 family.</text>
</comment>
<evidence type="ECO:0000256" key="5">
    <source>
        <dbReference type="ARBA" id="ARBA00023242"/>
    </source>
</evidence>
<dbReference type="GO" id="GO:0006367">
    <property type="term" value="P:transcription initiation at RNA polymerase II promoter"/>
    <property type="evidence" value="ECO:0007669"/>
    <property type="project" value="TreeGrafter"/>
</dbReference>
<dbReference type="GO" id="GO:0005669">
    <property type="term" value="C:transcription factor TFIID complex"/>
    <property type="evidence" value="ECO:0007669"/>
    <property type="project" value="InterPro"/>
</dbReference>
<dbReference type="Proteomes" id="UP000585474">
    <property type="component" value="Unassembled WGS sequence"/>
</dbReference>
<proteinExistence type="inferred from homology"/>
<keyword evidence="8" id="KW-1185">Reference proteome</keyword>
<comment type="subcellular location">
    <subcellularLocation>
        <location evidence="1">Nucleus</location>
    </subcellularLocation>
</comment>